<dbReference type="SUPFAM" id="SSF47769">
    <property type="entry name" value="SAM/Pointed domain"/>
    <property type="match status" value="1"/>
</dbReference>
<dbReference type="Gene3D" id="1.10.150.50">
    <property type="entry name" value="Transcription Factor, Ets-1"/>
    <property type="match status" value="1"/>
</dbReference>
<feature type="domain" description="SAM" evidence="1">
    <location>
        <begin position="96"/>
        <end position="155"/>
    </location>
</feature>
<dbReference type="EMBL" id="LGRX02005539">
    <property type="protein sequence ID" value="KAK3278270.1"/>
    <property type="molecule type" value="Genomic_DNA"/>
</dbReference>
<sequence>MVMILLTLLVMAEAGIVCLVDTYHVELDITRHGYGLLIVIYPELWREAYRKMKARHSGEKKVAPCVEGEVHLGVDAANIPTLSGVPRASWRRDAESSNSLYKLLVTLNLQQYFEALNEEDLDDMKILVNITEAQLKLHVGMTLGAANDLLRAVRQVTKVDNVFPLGDVIDRACMIVFPIAWMASIQGTLGQHVKLSDVVFGLIP</sequence>
<reference evidence="2 3" key="1">
    <citation type="journal article" date="2015" name="Genome Biol. Evol.">
        <title>Comparative Genomics of a Bacterivorous Green Alga Reveals Evolutionary Causalities and Consequences of Phago-Mixotrophic Mode of Nutrition.</title>
        <authorList>
            <person name="Burns J.A."/>
            <person name="Paasch A."/>
            <person name="Narechania A."/>
            <person name="Kim E."/>
        </authorList>
    </citation>
    <scope>NUCLEOTIDE SEQUENCE [LARGE SCALE GENOMIC DNA]</scope>
    <source>
        <strain evidence="2 3">PLY_AMNH</strain>
    </source>
</reference>
<evidence type="ECO:0000259" key="1">
    <source>
        <dbReference type="Pfam" id="PF00536"/>
    </source>
</evidence>
<evidence type="ECO:0000313" key="2">
    <source>
        <dbReference type="EMBL" id="KAK3278270.1"/>
    </source>
</evidence>
<dbReference type="InterPro" id="IPR013761">
    <property type="entry name" value="SAM/pointed_sf"/>
</dbReference>
<proteinExistence type="predicted"/>
<keyword evidence="3" id="KW-1185">Reference proteome</keyword>
<protein>
    <recommendedName>
        <fullName evidence="1">SAM domain-containing protein</fullName>
    </recommendedName>
</protein>
<name>A0AAE0LB22_9CHLO</name>
<comment type="caution">
    <text evidence="2">The sequence shown here is derived from an EMBL/GenBank/DDBJ whole genome shotgun (WGS) entry which is preliminary data.</text>
</comment>
<organism evidence="2 3">
    <name type="scientific">Cymbomonas tetramitiformis</name>
    <dbReference type="NCBI Taxonomy" id="36881"/>
    <lineage>
        <taxon>Eukaryota</taxon>
        <taxon>Viridiplantae</taxon>
        <taxon>Chlorophyta</taxon>
        <taxon>Pyramimonadophyceae</taxon>
        <taxon>Pyramimonadales</taxon>
        <taxon>Pyramimonadaceae</taxon>
        <taxon>Cymbomonas</taxon>
    </lineage>
</organism>
<dbReference type="Pfam" id="PF00536">
    <property type="entry name" value="SAM_1"/>
    <property type="match status" value="1"/>
</dbReference>
<dbReference type="InterPro" id="IPR001660">
    <property type="entry name" value="SAM"/>
</dbReference>
<gene>
    <name evidence="2" type="ORF">CYMTET_13799</name>
</gene>
<dbReference type="AlphaFoldDB" id="A0AAE0LB22"/>
<dbReference type="Proteomes" id="UP001190700">
    <property type="component" value="Unassembled WGS sequence"/>
</dbReference>
<accession>A0AAE0LB22</accession>
<evidence type="ECO:0000313" key="3">
    <source>
        <dbReference type="Proteomes" id="UP001190700"/>
    </source>
</evidence>